<dbReference type="Gene3D" id="3.30.750.44">
    <property type="match status" value="1"/>
</dbReference>
<dbReference type="PANTHER" id="PTHR11261">
    <property type="entry name" value="INTERPHOTORECEPTOR RETINOID-BINDING PROTEIN"/>
    <property type="match status" value="1"/>
</dbReference>
<reference evidence="3 4" key="1">
    <citation type="submission" date="2016-05" db="EMBL/GenBank/DDBJ databases">
        <title>A degradative enzymes factory behind the ericoid mycorrhizal symbiosis.</title>
        <authorList>
            <consortium name="DOE Joint Genome Institute"/>
            <person name="Martino E."/>
            <person name="Morin E."/>
            <person name="Grelet G."/>
            <person name="Kuo A."/>
            <person name="Kohler A."/>
            <person name="Daghino S."/>
            <person name="Barry K."/>
            <person name="Choi C."/>
            <person name="Cichocki N."/>
            <person name="Clum A."/>
            <person name="Copeland A."/>
            <person name="Hainaut M."/>
            <person name="Haridas S."/>
            <person name="Labutti K."/>
            <person name="Lindquist E."/>
            <person name="Lipzen A."/>
            <person name="Khouja H.-R."/>
            <person name="Murat C."/>
            <person name="Ohm R."/>
            <person name="Olson A."/>
            <person name="Spatafora J."/>
            <person name="Veneault-Fourrey C."/>
            <person name="Henrissat B."/>
            <person name="Grigoriev I."/>
            <person name="Martin F."/>
            <person name="Perotto S."/>
        </authorList>
    </citation>
    <scope>NUCLEOTIDE SEQUENCE [LARGE SCALE GENOMIC DNA]</scope>
    <source>
        <strain evidence="3 4">UAMH 7357</strain>
    </source>
</reference>
<dbReference type="OrthoDB" id="10268064at2759"/>
<keyword evidence="4" id="KW-1185">Reference proteome</keyword>
<dbReference type="InterPro" id="IPR005151">
    <property type="entry name" value="Tail-specific_protease"/>
</dbReference>
<sequence>MKPVAGSALILLSLLSSLIPKDDPIWNDYEKALQPLTPFRRKRLIGDIVDVLRQQYAYPDQAEKKVARIFNSLKNGEYDSITDNEEFRMRVAQDLGNTIFCLDNKISPSFSGPYIAFHEPSWLLKGSQWSENKQIQKMNFEREKYIKEDSYGFRNITLDTETIPSKTIATLRITQLYELDLPGMLFAITEKMNSIADADILILDLRSCFGMGEDIVAYILSYLFDEPKPLTKTIDRNGVVHNTTSTIPIAELPRGAKLYGGQKPIYVLTNRWSGLQAKLLAYSLQAYQRAVIVGEEVLMAGWAGWAGRRETRVELCEDVFGKGWWTMWVQTLRTVHLATGSDWPEGGLKSDVVVEENGDARLAAIEFEKGRIEREEGLEKQDELK</sequence>
<evidence type="ECO:0000259" key="2">
    <source>
        <dbReference type="SMART" id="SM00245"/>
    </source>
</evidence>
<keyword evidence="1" id="KW-0732">Signal</keyword>
<accession>A0A2J6QDD4</accession>
<dbReference type="GO" id="GO:0006508">
    <property type="term" value="P:proteolysis"/>
    <property type="evidence" value="ECO:0007669"/>
    <property type="project" value="InterPro"/>
</dbReference>
<organism evidence="3 4">
    <name type="scientific">Hyaloscypha hepaticicola</name>
    <dbReference type="NCBI Taxonomy" id="2082293"/>
    <lineage>
        <taxon>Eukaryota</taxon>
        <taxon>Fungi</taxon>
        <taxon>Dikarya</taxon>
        <taxon>Ascomycota</taxon>
        <taxon>Pezizomycotina</taxon>
        <taxon>Leotiomycetes</taxon>
        <taxon>Helotiales</taxon>
        <taxon>Hyaloscyphaceae</taxon>
        <taxon>Hyaloscypha</taxon>
    </lineage>
</organism>
<dbReference type="SUPFAM" id="SSF52096">
    <property type="entry name" value="ClpP/crotonase"/>
    <property type="match status" value="1"/>
</dbReference>
<dbReference type="EMBL" id="KZ613473">
    <property type="protein sequence ID" value="PMD24282.1"/>
    <property type="molecule type" value="Genomic_DNA"/>
</dbReference>
<dbReference type="SMART" id="SM00245">
    <property type="entry name" value="TSPc"/>
    <property type="match status" value="1"/>
</dbReference>
<feature type="signal peptide" evidence="1">
    <location>
        <begin position="1"/>
        <end position="24"/>
    </location>
</feature>
<dbReference type="PANTHER" id="PTHR11261:SF3">
    <property type="entry name" value="RETINOL-BINDING PROTEIN 3"/>
    <property type="match status" value="1"/>
</dbReference>
<dbReference type="GO" id="GO:0008236">
    <property type="term" value="F:serine-type peptidase activity"/>
    <property type="evidence" value="ECO:0007669"/>
    <property type="project" value="InterPro"/>
</dbReference>
<gene>
    <name evidence="3" type="ORF">NA56DRAFT_677900</name>
</gene>
<proteinExistence type="predicted"/>
<evidence type="ECO:0000313" key="4">
    <source>
        <dbReference type="Proteomes" id="UP000235672"/>
    </source>
</evidence>
<name>A0A2J6QDD4_9HELO</name>
<feature type="domain" description="Tail specific protease" evidence="2">
    <location>
        <begin position="139"/>
        <end position="355"/>
    </location>
</feature>
<dbReference type="Pfam" id="PF03572">
    <property type="entry name" value="Peptidase_S41"/>
    <property type="match status" value="1"/>
</dbReference>
<evidence type="ECO:0000313" key="3">
    <source>
        <dbReference type="EMBL" id="PMD24282.1"/>
    </source>
</evidence>
<dbReference type="Proteomes" id="UP000235672">
    <property type="component" value="Unassembled WGS sequence"/>
</dbReference>
<feature type="chain" id="PRO_5014463500" evidence="1">
    <location>
        <begin position="25"/>
        <end position="385"/>
    </location>
</feature>
<protein>
    <submittedName>
        <fullName evidence="3">ClpP/crotonase</fullName>
    </submittedName>
</protein>
<dbReference type="AlphaFoldDB" id="A0A2J6QDD4"/>
<evidence type="ECO:0000256" key="1">
    <source>
        <dbReference type="SAM" id="SignalP"/>
    </source>
</evidence>
<dbReference type="Gene3D" id="3.90.226.10">
    <property type="entry name" value="2-enoyl-CoA Hydratase, Chain A, domain 1"/>
    <property type="match status" value="1"/>
</dbReference>
<dbReference type="InterPro" id="IPR029045">
    <property type="entry name" value="ClpP/crotonase-like_dom_sf"/>
</dbReference>